<dbReference type="RefSeq" id="WP_136777704.1">
    <property type="nucleotide sequence ID" value="NZ_SUPK01000004.1"/>
</dbReference>
<reference evidence="2 3" key="1">
    <citation type="submission" date="2019-04" db="EMBL/GenBank/DDBJ databases">
        <title>Cohnella sp. nov., isolated from soil.</title>
        <authorList>
            <person name="Kim W."/>
        </authorList>
    </citation>
    <scope>NUCLEOTIDE SEQUENCE [LARGE SCALE GENOMIC DNA]</scope>
    <source>
        <strain evidence="2 3">CAU 1483</strain>
    </source>
</reference>
<sequence length="79" mass="9283">MDNERENEAERLLAERLMESEPQGADPEEEAVKRLPPKWEIRIQTQRDPVAEETAVYRSMAKEVDGRYDERLKPKNNAE</sequence>
<name>A0A4U0FC09_9BACL</name>
<dbReference type="AlphaFoldDB" id="A0A4U0FC09"/>
<keyword evidence="3" id="KW-1185">Reference proteome</keyword>
<feature type="region of interest" description="Disordered" evidence="1">
    <location>
        <begin position="1"/>
        <end position="32"/>
    </location>
</feature>
<protein>
    <submittedName>
        <fullName evidence="2">Uncharacterized protein</fullName>
    </submittedName>
</protein>
<gene>
    <name evidence="2" type="ORF">E5161_10350</name>
</gene>
<evidence type="ECO:0000256" key="1">
    <source>
        <dbReference type="SAM" id="MobiDB-lite"/>
    </source>
</evidence>
<dbReference type="EMBL" id="SUPK01000004">
    <property type="protein sequence ID" value="TJY42386.1"/>
    <property type="molecule type" value="Genomic_DNA"/>
</dbReference>
<dbReference type="OrthoDB" id="2666285at2"/>
<evidence type="ECO:0000313" key="3">
    <source>
        <dbReference type="Proteomes" id="UP000309673"/>
    </source>
</evidence>
<organism evidence="2 3">
    <name type="scientific">Cohnella pontilimi</name>
    <dbReference type="NCBI Taxonomy" id="2564100"/>
    <lineage>
        <taxon>Bacteria</taxon>
        <taxon>Bacillati</taxon>
        <taxon>Bacillota</taxon>
        <taxon>Bacilli</taxon>
        <taxon>Bacillales</taxon>
        <taxon>Paenibacillaceae</taxon>
        <taxon>Cohnella</taxon>
    </lineage>
</organism>
<dbReference type="Proteomes" id="UP000309673">
    <property type="component" value="Unassembled WGS sequence"/>
</dbReference>
<proteinExistence type="predicted"/>
<comment type="caution">
    <text evidence="2">The sequence shown here is derived from an EMBL/GenBank/DDBJ whole genome shotgun (WGS) entry which is preliminary data.</text>
</comment>
<feature type="compositionally biased region" description="Basic and acidic residues" evidence="1">
    <location>
        <begin position="1"/>
        <end position="19"/>
    </location>
</feature>
<accession>A0A4U0FC09</accession>
<evidence type="ECO:0000313" key="2">
    <source>
        <dbReference type="EMBL" id="TJY42386.1"/>
    </source>
</evidence>